<evidence type="ECO:0008006" key="5">
    <source>
        <dbReference type="Google" id="ProtNLM"/>
    </source>
</evidence>
<feature type="signal peptide" evidence="2">
    <location>
        <begin position="1"/>
        <end position="31"/>
    </location>
</feature>
<dbReference type="SUPFAM" id="SSF50998">
    <property type="entry name" value="Quinoprotein alcohol dehydrogenase-like"/>
    <property type="match status" value="1"/>
</dbReference>
<dbReference type="AlphaFoldDB" id="A0A6G4WWZ9"/>
<organism evidence="3 4">
    <name type="scientific">Streptomyces boncukensis</name>
    <dbReference type="NCBI Taxonomy" id="2711219"/>
    <lineage>
        <taxon>Bacteria</taxon>
        <taxon>Bacillati</taxon>
        <taxon>Actinomycetota</taxon>
        <taxon>Actinomycetes</taxon>
        <taxon>Kitasatosporales</taxon>
        <taxon>Streptomycetaceae</taxon>
        <taxon>Streptomyces</taxon>
    </lineage>
</organism>
<name>A0A6G4WWZ9_9ACTN</name>
<dbReference type="InterPro" id="IPR011047">
    <property type="entry name" value="Quinoprotein_ADH-like_sf"/>
</dbReference>
<sequence length="485" mass="52409">MDSMRRTRKGAAAALAATALLLAPLTAAARADDGDRDGDVRRPPRPSQEHETFRSRPGLAAEAPALSTIRTGREDDRLLLTTPGTDSTGGIGIYDNNGDLVWWKDGVYTNLEATRYRGEPVLSVYRGVGGQGRYVLLDTSYQEVASFAMKGGYSTDVHDFRISPDGKRVLLMSYDPVPYDLSEHGGPKDGTVTDAVIQEQDIETGEVTFEWSALDHIPLTETQVSLDTPTVDYVHVNSLAYEDDGTLLASARHSSTVYKIDKGSGKIEWRLGGKNSDFSVGSLADAFSFQHDARRLRDGPPGPGGPGGTPSLSVFDNGNLADPPVSRGAVYELDEERMTAKLTRDLQPNPPEYGSYVGSSREMAGGNQLVSYGETGVMAEFEGADPVWAGAFPEDYFSYRAERADWKGTPDTAPAVRVRGDGVAMSWNGATEVERWRIRAGDEVKTVRKDGFETRAKLPDSGSGSASVAALDAEGKVLTERTVKR</sequence>
<dbReference type="Pfam" id="PF14269">
    <property type="entry name" value="Arylsulfotran_2"/>
    <property type="match status" value="1"/>
</dbReference>
<evidence type="ECO:0000313" key="3">
    <source>
        <dbReference type="EMBL" id="NGO69755.1"/>
    </source>
</evidence>
<feature type="region of interest" description="Disordered" evidence="1">
    <location>
        <begin position="341"/>
        <end position="360"/>
    </location>
</feature>
<proteinExistence type="predicted"/>
<feature type="chain" id="PRO_5039565366" description="Arylsulfotransferase ASST" evidence="2">
    <location>
        <begin position="32"/>
        <end position="485"/>
    </location>
</feature>
<evidence type="ECO:0000256" key="2">
    <source>
        <dbReference type="SAM" id="SignalP"/>
    </source>
</evidence>
<keyword evidence="2" id="KW-0732">Signal</keyword>
<accession>A0A6G4WWZ9</accession>
<comment type="caution">
    <text evidence="3">The sequence shown here is derived from an EMBL/GenBank/DDBJ whole genome shotgun (WGS) entry which is preliminary data.</text>
</comment>
<keyword evidence="4" id="KW-1185">Reference proteome</keyword>
<dbReference type="EMBL" id="JAAKZZ010000138">
    <property type="protein sequence ID" value="NGO69755.1"/>
    <property type="molecule type" value="Genomic_DNA"/>
</dbReference>
<dbReference type="RefSeq" id="WP_165299439.1">
    <property type="nucleotide sequence ID" value="NZ_JAAKZZ010000138.1"/>
</dbReference>
<feature type="compositionally biased region" description="Basic and acidic residues" evidence="1">
    <location>
        <begin position="30"/>
        <end position="54"/>
    </location>
</feature>
<dbReference type="PANTHER" id="PTHR35340">
    <property type="entry name" value="PQQ ENZYME REPEAT PROTEIN-RELATED"/>
    <property type="match status" value="1"/>
</dbReference>
<feature type="region of interest" description="Disordered" evidence="1">
    <location>
        <begin position="28"/>
        <end position="57"/>
    </location>
</feature>
<protein>
    <recommendedName>
        <fullName evidence="5">Arylsulfotransferase ASST</fullName>
    </recommendedName>
</protein>
<dbReference type="InterPro" id="IPR039535">
    <property type="entry name" value="ASST-like"/>
</dbReference>
<evidence type="ECO:0000313" key="4">
    <source>
        <dbReference type="Proteomes" id="UP000477722"/>
    </source>
</evidence>
<dbReference type="PANTHER" id="PTHR35340:SF5">
    <property type="entry name" value="ASST-DOMAIN-CONTAINING PROTEIN"/>
    <property type="match status" value="1"/>
</dbReference>
<feature type="region of interest" description="Disordered" evidence="1">
    <location>
        <begin position="293"/>
        <end position="326"/>
    </location>
</feature>
<dbReference type="InterPro" id="IPR053143">
    <property type="entry name" value="Arylsulfate_ST"/>
</dbReference>
<evidence type="ECO:0000256" key="1">
    <source>
        <dbReference type="SAM" id="MobiDB-lite"/>
    </source>
</evidence>
<dbReference type="Proteomes" id="UP000477722">
    <property type="component" value="Unassembled WGS sequence"/>
</dbReference>
<reference evidence="3 4" key="1">
    <citation type="submission" date="2020-02" db="EMBL/GenBank/DDBJ databases">
        <title>Whole-genome analyses of novel actinobacteria.</title>
        <authorList>
            <person name="Sahin N."/>
            <person name="Tatar D."/>
        </authorList>
    </citation>
    <scope>NUCLEOTIDE SEQUENCE [LARGE SCALE GENOMIC DNA]</scope>
    <source>
        <strain evidence="3 4">SB3404</strain>
    </source>
</reference>
<gene>
    <name evidence="3" type="ORF">G5C65_15600</name>
</gene>